<name>A0A6S6S9Y5_9BACT</name>
<gene>
    <name evidence="4" type="ORF">HELGO_WM2741</name>
</gene>
<evidence type="ECO:0000256" key="2">
    <source>
        <dbReference type="ARBA" id="ARBA00023284"/>
    </source>
</evidence>
<evidence type="ECO:0000256" key="1">
    <source>
        <dbReference type="ARBA" id="ARBA00022729"/>
    </source>
</evidence>
<protein>
    <recommendedName>
        <fullName evidence="3">Thioredoxin-like fold domain-containing protein</fullName>
    </recommendedName>
</protein>
<dbReference type="InterPro" id="IPR036249">
    <property type="entry name" value="Thioredoxin-like_sf"/>
</dbReference>
<dbReference type="PROSITE" id="PS00194">
    <property type="entry name" value="THIOREDOXIN_1"/>
    <property type="match status" value="1"/>
</dbReference>
<dbReference type="PANTHER" id="PTHR15337:SF11">
    <property type="entry name" value="THIOREDOXIN DOMAIN-CONTAINING PROTEIN"/>
    <property type="match status" value="1"/>
</dbReference>
<evidence type="ECO:0000259" key="3">
    <source>
        <dbReference type="Pfam" id="PF13098"/>
    </source>
</evidence>
<dbReference type="EMBL" id="CACVAS010000030">
    <property type="protein sequence ID" value="CAA6803026.1"/>
    <property type="molecule type" value="Genomic_DNA"/>
</dbReference>
<sequence length="273" mass="31205">MIKSLLFTILSTSIIYAQSFYVLTGVDSYDPIVANMSMQIDKRHDKVLKETLLTTSAELGINVKGNPSRVLGLMLTDFSLGDTKAVRVELGLGEYVKREGSKGKVFAMTYVDAKRIIPAKDVEDLEEQLVDASEEMLQRFLLQHKEDNKKISNSKNVVEHEDFATHMKYETNYTTALAKAKKMGKPLMVFMTTNFCPWCRKLENRILSKADINAKIQEKYTPVMLNLNSDKFPEQLAKTRYTPILYVLDSNDETIKHQFTGYNNREGFLHLLK</sequence>
<dbReference type="InterPro" id="IPR017937">
    <property type="entry name" value="Thioredoxin_CS"/>
</dbReference>
<dbReference type="SUPFAM" id="SSF52833">
    <property type="entry name" value="Thioredoxin-like"/>
    <property type="match status" value="1"/>
</dbReference>
<evidence type="ECO:0000313" key="4">
    <source>
        <dbReference type="EMBL" id="CAA6803026.1"/>
    </source>
</evidence>
<dbReference type="Pfam" id="PF13098">
    <property type="entry name" value="Thioredoxin_2"/>
    <property type="match status" value="1"/>
</dbReference>
<organism evidence="4">
    <name type="scientific">uncultured Sulfurovum sp</name>
    <dbReference type="NCBI Taxonomy" id="269237"/>
    <lineage>
        <taxon>Bacteria</taxon>
        <taxon>Pseudomonadati</taxon>
        <taxon>Campylobacterota</taxon>
        <taxon>Epsilonproteobacteria</taxon>
        <taxon>Campylobacterales</taxon>
        <taxon>Sulfurovaceae</taxon>
        <taxon>Sulfurovum</taxon>
        <taxon>environmental samples</taxon>
    </lineage>
</organism>
<feature type="domain" description="Thioredoxin-like fold" evidence="3">
    <location>
        <begin position="180"/>
        <end position="272"/>
    </location>
</feature>
<dbReference type="InterPro" id="IPR051099">
    <property type="entry name" value="AGR/TXD"/>
</dbReference>
<accession>A0A6S6S9Y5</accession>
<dbReference type="AlphaFoldDB" id="A0A6S6S9Y5"/>
<dbReference type="Gene3D" id="3.40.30.10">
    <property type="entry name" value="Glutaredoxin"/>
    <property type="match status" value="1"/>
</dbReference>
<dbReference type="PANTHER" id="PTHR15337">
    <property type="entry name" value="ANTERIOR GRADIENT PROTEIN-RELATED"/>
    <property type="match status" value="1"/>
</dbReference>
<dbReference type="InterPro" id="IPR012336">
    <property type="entry name" value="Thioredoxin-like_fold"/>
</dbReference>
<proteinExistence type="predicted"/>
<keyword evidence="2" id="KW-0676">Redox-active center</keyword>
<reference evidence="4" key="1">
    <citation type="submission" date="2020-01" db="EMBL/GenBank/DDBJ databases">
        <authorList>
            <person name="Meier V. D."/>
            <person name="Meier V D."/>
        </authorList>
    </citation>
    <scope>NUCLEOTIDE SEQUENCE</scope>
    <source>
        <strain evidence="4">HLG_WM_MAG_01</strain>
    </source>
</reference>
<keyword evidence="1" id="KW-0732">Signal</keyword>